<evidence type="ECO:0000256" key="2">
    <source>
        <dbReference type="SAM" id="MobiDB-lite"/>
    </source>
</evidence>
<dbReference type="Proteomes" id="UP000093000">
    <property type="component" value="Unassembled WGS sequence"/>
</dbReference>
<dbReference type="Gene3D" id="1.25.40.10">
    <property type="entry name" value="Tetratricopeptide repeat domain"/>
    <property type="match status" value="2"/>
</dbReference>
<organism evidence="3 4">
    <name type="scientific">Choanephora cucurbitarum</name>
    <dbReference type="NCBI Taxonomy" id="101091"/>
    <lineage>
        <taxon>Eukaryota</taxon>
        <taxon>Fungi</taxon>
        <taxon>Fungi incertae sedis</taxon>
        <taxon>Mucoromycota</taxon>
        <taxon>Mucoromycotina</taxon>
        <taxon>Mucoromycetes</taxon>
        <taxon>Mucorales</taxon>
        <taxon>Mucorineae</taxon>
        <taxon>Choanephoraceae</taxon>
        <taxon>Choanephoroideae</taxon>
        <taxon>Choanephora</taxon>
    </lineage>
</organism>
<dbReference type="Pfam" id="PF08238">
    <property type="entry name" value="Sel1"/>
    <property type="match status" value="7"/>
</dbReference>
<feature type="region of interest" description="Disordered" evidence="2">
    <location>
        <begin position="23"/>
        <end position="69"/>
    </location>
</feature>
<comment type="caution">
    <text evidence="3">The sequence shown here is derived from an EMBL/GenBank/DDBJ whole genome shotgun (WGS) entry which is preliminary data.</text>
</comment>
<dbReference type="STRING" id="101091.A0A1C7NE55"/>
<sequence length="474" mass="53166">MPPPPPPPHGTDTYLQPTQLRSVSSQTSVLYPNNRPEDIQYFQPPNTFSQHAMPPPTLGSEPTAPPDQNYLPDSSLAMAVMAGKKRLERLQAPPDPNFPPITVENMNKLREEARQGNAQSKFFFARYLLHAVDHLRPNAQDPERARQLSENLTSEAIKIIKKLASHKTGYAEAQFFLANAYGNGLYGLKDDTEKAFGLYLQGSKQNHPESIYRVAVCYELGLGTKRDHRYAMQFYRKAANASDPSAMYKLGLILFRGLLGQSKNPREAMSWFVRAAQVADEDHPQALHELGLAYERKEDPIPTIIPDLDYARKLISQAAQLGYAPSQYKLGLAYEHGSLNCPVDPRRSIAWYSRAAEQNDPSAALALSGWYLTGSEGILPQNDREAYLWARKAADQGLAKAEYAVGYYIETGVGVPRHLEDARQWYMKAAKHGDVRAKQRLQALQQANNTTVKRRPTRDKNGKPNSKDSDCRIM</sequence>
<dbReference type="InterPro" id="IPR011990">
    <property type="entry name" value="TPR-like_helical_dom_sf"/>
</dbReference>
<dbReference type="SMART" id="SM00671">
    <property type="entry name" value="SEL1"/>
    <property type="match status" value="7"/>
</dbReference>
<evidence type="ECO:0000313" key="4">
    <source>
        <dbReference type="Proteomes" id="UP000093000"/>
    </source>
</evidence>
<dbReference type="AlphaFoldDB" id="A0A1C7NE55"/>
<dbReference type="InterPro" id="IPR051726">
    <property type="entry name" value="Chitin_Synth_Reg"/>
</dbReference>
<feature type="region of interest" description="Disordered" evidence="2">
    <location>
        <begin position="444"/>
        <end position="474"/>
    </location>
</feature>
<dbReference type="EMBL" id="LUGH01000268">
    <property type="protein sequence ID" value="OBZ86826.1"/>
    <property type="molecule type" value="Genomic_DNA"/>
</dbReference>
<dbReference type="OrthoDB" id="272077at2759"/>
<name>A0A1C7NE55_9FUNG</name>
<accession>A0A1C7NE55</accession>
<feature type="compositionally biased region" description="Basic and acidic residues" evidence="2">
    <location>
        <begin position="458"/>
        <end position="474"/>
    </location>
</feature>
<keyword evidence="4" id="KW-1185">Reference proteome</keyword>
<keyword evidence="1" id="KW-0677">Repeat</keyword>
<evidence type="ECO:0000313" key="3">
    <source>
        <dbReference type="EMBL" id="OBZ86826.1"/>
    </source>
</evidence>
<gene>
    <name evidence="3" type="primary">chr3_2</name>
    <name evidence="3" type="ORF">A0J61_05124</name>
</gene>
<evidence type="ECO:0000256" key="1">
    <source>
        <dbReference type="ARBA" id="ARBA00022737"/>
    </source>
</evidence>
<proteinExistence type="predicted"/>
<dbReference type="SUPFAM" id="SSF81901">
    <property type="entry name" value="HCP-like"/>
    <property type="match status" value="1"/>
</dbReference>
<dbReference type="InterPro" id="IPR006597">
    <property type="entry name" value="Sel1-like"/>
</dbReference>
<reference evidence="3 4" key="1">
    <citation type="submission" date="2016-03" db="EMBL/GenBank/DDBJ databases">
        <title>Choanephora cucurbitarum.</title>
        <authorList>
            <person name="Min B."/>
            <person name="Park H."/>
            <person name="Park J.-H."/>
            <person name="Shin H.-D."/>
            <person name="Choi I.-G."/>
        </authorList>
    </citation>
    <scope>NUCLEOTIDE SEQUENCE [LARGE SCALE GENOMIC DNA]</scope>
    <source>
        <strain evidence="3 4">KUS-F28377</strain>
    </source>
</reference>
<protein>
    <submittedName>
        <fullName evidence="3">Chitin synthase regulatory factor 3</fullName>
    </submittedName>
</protein>
<dbReference type="InParanoid" id="A0A1C7NE55"/>
<dbReference type="PANTHER" id="PTHR46430">
    <property type="entry name" value="PROTEIN SKT5-RELATED"/>
    <property type="match status" value="1"/>
</dbReference>